<feature type="domain" description="DUF222" evidence="2">
    <location>
        <begin position="106"/>
        <end position="314"/>
    </location>
</feature>
<dbReference type="AlphaFoldDB" id="A0A6P0GBU1"/>
<gene>
    <name evidence="3" type="ORF">GCU54_04365</name>
</gene>
<organism evidence="3 4">
    <name type="scientific">Geodermatophilus normandii</name>
    <dbReference type="NCBI Taxonomy" id="1137989"/>
    <lineage>
        <taxon>Bacteria</taxon>
        <taxon>Bacillati</taxon>
        <taxon>Actinomycetota</taxon>
        <taxon>Actinomycetes</taxon>
        <taxon>Geodermatophilales</taxon>
        <taxon>Geodermatophilaceae</taxon>
        <taxon>Geodermatophilus</taxon>
    </lineage>
</organism>
<comment type="caution">
    <text evidence="3">The sequence shown here is derived from an EMBL/GenBank/DDBJ whole genome shotgun (WGS) entry which is preliminary data.</text>
</comment>
<evidence type="ECO:0000259" key="2">
    <source>
        <dbReference type="Pfam" id="PF02720"/>
    </source>
</evidence>
<evidence type="ECO:0000256" key="1">
    <source>
        <dbReference type="SAM" id="MobiDB-lite"/>
    </source>
</evidence>
<dbReference type="Pfam" id="PF02720">
    <property type="entry name" value="DUF222"/>
    <property type="match status" value="1"/>
</dbReference>
<accession>A0A6P0GBU1</accession>
<sequence length="320" mass="34875">MQEVAEYVSPVERALVACLLDRPVRAQRLPVALLSREQTAAELQRLQARKAMDAAYEAELILQLADHSPDDDDPAPSTPGARARSWKPDPELPGVSEFFPAEPAVVLNCGRLSASQRAHHAWTYRTHLPATWAAMRGGELDEYRAMTLVEVLQHTDPAAARAVESRLLPEAADLTAGRLKKKALELLLELDAEAADRRREHAERRADVRVYPSPQEGMATLAADLPAEVAAACHALVDQLARMLEADGDERPIGQLRAAVFTDLLQRPWDDTRPPVTAHLQITATLAALAGRSDEPGEVNGLPITAAQLRDLLAHLDALG</sequence>
<protein>
    <submittedName>
        <fullName evidence="3">DUF222 domain-containing protein</fullName>
    </submittedName>
</protein>
<proteinExistence type="predicted"/>
<name>A0A6P0GBU1_9ACTN</name>
<evidence type="ECO:0000313" key="4">
    <source>
        <dbReference type="Proteomes" id="UP000471126"/>
    </source>
</evidence>
<evidence type="ECO:0000313" key="3">
    <source>
        <dbReference type="EMBL" id="NEM05254.1"/>
    </source>
</evidence>
<dbReference type="Proteomes" id="UP000471126">
    <property type="component" value="Unassembled WGS sequence"/>
</dbReference>
<feature type="region of interest" description="Disordered" evidence="1">
    <location>
        <begin position="65"/>
        <end position="89"/>
    </location>
</feature>
<feature type="non-terminal residue" evidence="3">
    <location>
        <position position="320"/>
    </location>
</feature>
<dbReference type="EMBL" id="JAAGWE010000009">
    <property type="protein sequence ID" value="NEM05254.1"/>
    <property type="molecule type" value="Genomic_DNA"/>
</dbReference>
<reference evidence="3 4" key="1">
    <citation type="submission" date="2019-12" db="EMBL/GenBank/DDBJ databases">
        <title>WGS of CPCC 203550 I12A-02606.</title>
        <authorList>
            <person name="Jiang Z."/>
        </authorList>
    </citation>
    <scope>NUCLEOTIDE SEQUENCE [LARGE SCALE GENOMIC DNA]</scope>
    <source>
        <strain evidence="3 4">I12A-02606</strain>
    </source>
</reference>
<dbReference type="InterPro" id="IPR003870">
    <property type="entry name" value="DUF222"/>
</dbReference>
<dbReference type="RefSeq" id="WP_163475458.1">
    <property type="nucleotide sequence ID" value="NZ_JAAGWE010000009.1"/>
</dbReference>